<dbReference type="AlphaFoldDB" id="A0AAD7T062"/>
<dbReference type="GO" id="GO:0032956">
    <property type="term" value="P:regulation of actin cytoskeleton organization"/>
    <property type="evidence" value="ECO:0007669"/>
    <property type="project" value="TreeGrafter"/>
</dbReference>
<dbReference type="InterPro" id="IPR009533">
    <property type="entry name" value="FAM107"/>
</dbReference>
<dbReference type="GO" id="GO:0043005">
    <property type="term" value="C:neuron projection"/>
    <property type="evidence" value="ECO:0007669"/>
    <property type="project" value="TreeGrafter"/>
</dbReference>
<organism evidence="3 4">
    <name type="scientific">Aldrovandia affinis</name>
    <dbReference type="NCBI Taxonomy" id="143900"/>
    <lineage>
        <taxon>Eukaryota</taxon>
        <taxon>Metazoa</taxon>
        <taxon>Chordata</taxon>
        <taxon>Craniata</taxon>
        <taxon>Vertebrata</taxon>
        <taxon>Euteleostomi</taxon>
        <taxon>Actinopterygii</taxon>
        <taxon>Neopterygii</taxon>
        <taxon>Teleostei</taxon>
        <taxon>Notacanthiformes</taxon>
        <taxon>Halosauridae</taxon>
        <taxon>Aldrovandia</taxon>
    </lineage>
</organism>
<dbReference type="GO" id="GO:0001725">
    <property type="term" value="C:stress fiber"/>
    <property type="evidence" value="ECO:0007669"/>
    <property type="project" value="TreeGrafter"/>
</dbReference>
<dbReference type="GO" id="GO:0051017">
    <property type="term" value="P:actin filament bundle assembly"/>
    <property type="evidence" value="ECO:0007669"/>
    <property type="project" value="TreeGrafter"/>
</dbReference>
<keyword evidence="1" id="KW-0175">Coiled coil</keyword>
<name>A0AAD7T062_9TELE</name>
<proteinExistence type="predicted"/>
<dbReference type="PANTHER" id="PTHR16768">
    <property type="entry name" value="DOWN REGULATED IN RENAL CARCINOMA 1/TU3A"/>
    <property type="match status" value="1"/>
</dbReference>
<keyword evidence="4" id="KW-1185">Reference proteome</keyword>
<dbReference type="Pfam" id="PF06625">
    <property type="entry name" value="DUF1151"/>
    <property type="match status" value="1"/>
</dbReference>
<dbReference type="PANTHER" id="PTHR16768:SF4">
    <property type="entry name" value="PROTEIN FAM107B ISOFORM X1"/>
    <property type="match status" value="1"/>
</dbReference>
<feature type="region of interest" description="Disordered" evidence="2">
    <location>
        <begin position="75"/>
        <end position="103"/>
    </location>
</feature>
<dbReference type="EMBL" id="JAINUG010000020">
    <property type="protein sequence ID" value="KAJ8411979.1"/>
    <property type="molecule type" value="Genomic_DNA"/>
</dbReference>
<sequence length="223" mass="24821">MRGSSIGARYQCPGGNCDSSRTSVLGGRLIYEGVTFPRMQQELWLRAKLQVLNSLKPVSAMTPATTSFPKARVARAPASISNDNDVKSEACSSRTPPIPPPLPAPATANPIKASRTHQELHKELLLAHKKGLVVGSKPELQLVLERRKRERTVREEGEQARTPLEQVLLKRQQVLRSQKENQQERGGKDEPQLLEFVKVRQNLRKIHSALYKPTADKAQPNAD</sequence>
<dbReference type="GO" id="GO:0030041">
    <property type="term" value="P:actin filament polymerization"/>
    <property type="evidence" value="ECO:0007669"/>
    <property type="project" value="TreeGrafter"/>
</dbReference>
<dbReference type="GO" id="GO:0045202">
    <property type="term" value="C:synapse"/>
    <property type="evidence" value="ECO:0007669"/>
    <property type="project" value="TreeGrafter"/>
</dbReference>
<accession>A0AAD7T062</accession>
<evidence type="ECO:0000313" key="3">
    <source>
        <dbReference type="EMBL" id="KAJ8411979.1"/>
    </source>
</evidence>
<evidence type="ECO:0000256" key="2">
    <source>
        <dbReference type="SAM" id="MobiDB-lite"/>
    </source>
</evidence>
<comment type="caution">
    <text evidence="3">The sequence shown here is derived from an EMBL/GenBank/DDBJ whole genome shotgun (WGS) entry which is preliminary data.</text>
</comment>
<gene>
    <name evidence="3" type="ORF">AAFF_G00142460</name>
</gene>
<dbReference type="Proteomes" id="UP001221898">
    <property type="component" value="Unassembled WGS sequence"/>
</dbReference>
<reference evidence="3" key="1">
    <citation type="journal article" date="2023" name="Science">
        <title>Genome structures resolve the early diversification of teleost fishes.</title>
        <authorList>
            <person name="Parey E."/>
            <person name="Louis A."/>
            <person name="Montfort J."/>
            <person name="Bouchez O."/>
            <person name="Roques C."/>
            <person name="Iampietro C."/>
            <person name="Lluch J."/>
            <person name="Castinel A."/>
            <person name="Donnadieu C."/>
            <person name="Desvignes T."/>
            <person name="Floi Bucao C."/>
            <person name="Jouanno E."/>
            <person name="Wen M."/>
            <person name="Mejri S."/>
            <person name="Dirks R."/>
            <person name="Jansen H."/>
            <person name="Henkel C."/>
            <person name="Chen W.J."/>
            <person name="Zahm M."/>
            <person name="Cabau C."/>
            <person name="Klopp C."/>
            <person name="Thompson A.W."/>
            <person name="Robinson-Rechavi M."/>
            <person name="Braasch I."/>
            <person name="Lecointre G."/>
            <person name="Bobe J."/>
            <person name="Postlethwait J.H."/>
            <person name="Berthelot C."/>
            <person name="Roest Crollius H."/>
            <person name="Guiguen Y."/>
        </authorList>
    </citation>
    <scope>NUCLEOTIDE SEQUENCE</scope>
    <source>
        <strain evidence="3">NC1722</strain>
    </source>
</reference>
<evidence type="ECO:0000313" key="4">
    <source>
        <dbReference type="Proteomes" id="UP001221898"/>
    </source>
</evidence>
<evidence type="ECO:0000256" key="1">
    <source>
        <dbReference type="ARBA" id="ARBA00023054"/>
    </source>
</evidence>
<protein>
    <submittedName>
        <fullName evidence="3">Uncharacterized protein</fullName>
    </submittedName>
</protein>